<gene>
    <name evidence="2" type="ORF">OJ996_20250</name>
</gene>
<dbReference type="EMBL" id="JAPDDR010000011">
    <property type="protein sequence ID" value="MCW1915931.1"/>
    <property type="molecule type" value="Genomic_DNA"/>
</dbReference>
<keyword evidence="3" id="KW-1185">Reference proteome</keyword>
<accession>A0ABT3G8V1</accession>
<evidence type="ECO:0000313" key="3">
    <source>
        <dbReference type="Proteomes" id="UP001165653"/>
    </source>
</evidence>
<protein>
    <recommendedName>
        <fullName evidence="4">HEAT repeat protein</fullName>
    </recommendedName>
</protein>
<feature type="region of interest" description="Disordered" evidence="1">
    <location>
        <begin position="405"/>
        <end position="425"/>
    </location>
</feature>
<evidence type="ECO:0000313" key="2">
    <source>
        <dbReference type="EMBL" id="MCW1915931.1"/>
    </source>
</evidence>
<reference evidence="2" key="1">
    <citation type="submission" date="2022-10" db="EMBL/GenBank/DDBJ databases">
        <title>Luteolibacter sp. GHJ8, whole genome shotgun sequencing project.</title>
        <authorList>
            <person name="Zhao G."/>
            <person name="Shen L."/>
        </authorList>
    </citation>
    <scope>NUCLEOTIDE SEQUENCE</scope>
    <source>
        <strain evidence="2">GHJ8</strain>
    </source>
</reference>
<organism evidence="2 3">
    <name type="scientific">Luteolibacter rhizosphaerae</name>
    <dbReference type="NCBI Taxonomy" id="2989719"/>
    <lineage>
        <taxon>Bacteria</taxon>
        <taxon>Pseudomonadati</taxon>
        <taxon>Verrucomicrobiota</taxon>
        <taxon>Verrucomicrobiia</taxon>
        <taxon>Verrucomicrobiales</taxon>
        <taxon>Verrucomicrobiaceae</taxon>
        <taxon>Luteolibacter</taxon>
    </lineage>
</organism>
<name>A0ABT3G8V1_9BACT</name>
<comment type="caution">
    <text evidence="2">The sequence shown here is derived from an EMBL/GenBank/DDBJ whole genome shotgun (WGS) entry which is preliminary data.</text>
</comment>
<dbReference type="Proteomes" id="UP001165653">
    <property type="component" value="Unassembled WGS sequence"/>
</dbReference>
<sequence>MKPASLILRYIFPALAGVAVGSLLVPGSPSSEDRAAASKASARGDREAALPPLADDFHTIELAALGGRTTEAKRKVAELLEEGATDQDIVTWLTPILLSDPGWMEHFVSMVPDGLRPLLVREAMKELSDHHLDAPWEVLKHSPSVMAMTRPPGGGLGQFLTYGAYQSPHAAAFLLDPANGYTAQEIRQALQSARYNPANARTMLEAWKSGRLPAGFEKDILPSAWLSLKHQAPDTAEALMKNLSPDQEAWFAIRQQDSADSSRYSEQLKHPESTRLEDFSETHIASYILELEESGRRVSLEQLGRLPENLRKQAAKDYLRYTYPYHSEGVMEDLRTLPSLGFSEKEQLQILERGIDGEWSDSGNFANAIELAGMIPDAGKREEKRRALLEDLAKYDPEAALEYAATLPDGEDRSRLEQQARENQR</sequence>
<evidence type="ECO:0008006" key="4">
    <source>
        <dbReference type="Google" id="ProtNLM"/>
    </source>
</evidence>
<dbReference type="RefSeq" id="WP_264515494.1">
    <property type="nucleotide sequence ID" value="NZ_JAPDDR010000011.1"/>
</dbReference>
<evidence type="ECO:0000256" key="1">
    <source>
        <dbReference type="SAM" id="MobiDB-lite"/>
    </source>
</evidence>
<feature type="compositionally biased region" description="Basic and acidic residues" evidence="1">
    <location>
        <begin position="410"/>
        <end position="425"/>
    </location>
</feature>
<proteinExistence type="predicted"/>